<dbReference type="RefSeq" id="WP_092564246.1">
    <property type="nucleotide sequence ID" value="NZ_FOYZ01000023.1"/>
</dbReference>
<dbReference type="Proteomes" id="UP000199659">
    <property type="component" value="Unassembled WGS sequence"/>
</dbReference>
<keyword evidence="1" id="KW-0812">Transmembrane</keyword>
<protein>
    <submittedName>
        <fullName evidence="2">TcpE family protein</fullName>
    </submittedName>
</protein>
<keyword evidence="3" id="KW-1185">Reference proteome</keyword>
<reference evidence="2 3" key="1">
    <citation type="submission" date="2016-10" db="EMBL/GenBank/DDBJ databases">
        <authorList>
            <person name="de Groot N.N."/>
        </authorList>
    </citation>
    <scope>NUCLEOTIDE SEQUENCE [LARGE SCALE GENOMIC DNA]</scope>
    <source>
        <strain evidence="2 3">743A</strain>
    </source>
</reference>
<sequence length="130" mass="15690">MESIRLYSYAKVWKVEHKIYSFNNINLPVPIKPFDVLYFGVSMLFVMLVGKFLPFFEHIPTLIRLGAMPYGIMVFMQKKKLDGKNPIKYFFGYIMYFIFEKGKYIERFQIMSDKEVKFKLVWWSSRVCHK</sequence>
<evidence type="ECO:0000313" key="3">
    <source>
        <dbReference type="Proteomes" id="UP000199659"/>
    </source>
</evidence>
<dbReference type="STRING" id="37658.SAMN05661086_03642"/>
<dbReference type="OrthoDB" id="1645356at2"/>
<accession>A0A1I6LXD9</accession>
<dbReference type="EMBL" id="FOYZ01000023">
    <property type="protein sequence ID" value="SFS08054.1"/>
    <property type="molecule type" value="Genomic_DNA"/>
</dbReference>
<evidence type="ECO:0000256" key="1">
    <source>
        <dbReference type="SAM" id="Phobius"/>
    </source>
</evidence>
<proteinExistence type="predicted"/>
<gene>
    <name evidence="2" type="ORF">SAMN05661086_03642</name>
</gene>
<evidence type="ECO:0000313" key="2">
    <source>
        <dbReference type="EMBL" id="SFS08054.1"/>
    </source>
</evidence>
<dbReference type="Pfam" id="PF12648">
    <property type="entry name" value="TcpE"/>
    <property type="match status" value="1"/>
</dbReference>
<dbReference type="AlphaFoldDB" id="A0A1I6LXD9"/>
<feature type="transmembrane region" description="Helical" evidence="1">
    <location>
        <begin position="36"/>
        <end position="56"/>
    </location>
</feature>
<keyword evidence="1" id="KW-1133">Transmembrane helix</keyword>
<keyword evidence="1" id="KW-0472">Membrane</keyword>
<dbReference type="InterPro" id="IPR025608">
    <property type="entry name" value="TcpE"/>
</dbReference>
<organism evidence="2 3">
    <name type="scientific">Anaeromicropila populeti</name>
    <dbReference type="NCBI Taxonomy" id="37658"/>
    <lineage>
        <taxon>Bacteria</taxon>
        <taxon>Bacillati</taxon>
        <taxon>Bacillota</taxon>
        <taxon>Clostridia</taxon>
        <taxon>Lachnospirales</taxon>
        <taxon>Lachnospiraceae</taxon>
        <taxon>Anaeromicropila</taxon>
    </lineage>
</organism>
<name>A0A1I6LXD9_9FIRM</name>